<dbReference type="AlphaFoldDB" id="A0AAP0SE80"/>
<evidence type="ECO:0000313" key="3">
    <source>
        <dbReference type="Proteomes" id="UP001415857"/>
    </source>
</evidence>
<name>A0AAP0SE80_LIQFO</name>
<gene>
    <name evidence="2" type="ORF">L1049_021211</name>
</gene>
<evidence type="ECO:0000313" key="2">
    <source>
        <dbReference type="EMBL" id="KAK9293221.1"/>
    </source>
</evidence>
<feature type="compositionally biased region" description="Basic and acidic residues" evidence="1">
    <location>
        <begin position="43"/>
        <end position="73"/>
    </location>
</feature>
<organism evidence="2 3">
    <name type="scientific">Liquidambar formosana</name>
    <name type="common">Formosan gum</name>
    <dbReference type="NCBI Taxonomy" id="63359"/>
    <lineage>
        <taxon>Eukaryota</taxon>
        <taxon>Viridiplantae</taxon>
        <taxon>Streptophyta</taxon>
        <taxon>Embryophyta</taxon>
        <taxon>Tracheophyta</taxon>
        <taxon>Spermatophyta</taxon>
        <taxon>Magnoliopsida</taxon>
        <taxon>eudicotyledons</taxon>
        <taxon>Gunneridae</taxon>
        <taxon>Pentapetalae</taxon>
        <taxon>Saxifragales</taxon>
        <taxon>Altingiaceae</taxon>
        <taxon>Liquidambar</taxon>
    </lineage>
</organism>
<sequence length="86" mass="9439">MTGKGREVGGRKPEKTCLKGPSGHRETLGLFHVAGRKSSLVGDHGETQHERGREKAGAKAENMEQGSRLDRGEMELGFLQRMKQPP</sequence>
<feature type="compositionally biased region" description="Basic and acidic residues" evidence="1">
    <location>
        <begin position="1"/>
        <end position="27"/>
    </location>
</feature>
<dbReference type="EMBL" id="JBBPBK010000001">
    <property type="protein sequence ID" value="KAK9293221.1"/>
    <property type="molecule type" value="Genomic_DNA"/>
</dbReference>
<accession>A0AAP0SE80</accession>
<protein>
    <submittedName>
        <fullName evidence="2">Uncharacterized protein</fullName>
    </submittedName>
</protein>
<proteinExistence type="predicted"/>
<reference evidence="2 3" key="1">
    <citation type="journal article" date="2024" name="Plant J.">
        <title>Genome sequences and population genomics reveal climatic adaptation and genomic divergence between two closely related sweetgum species.</title>
        <authorList>
            <person name="Xu W.Q."/>
            <person name="Ren C.Q."/>
            <person name="Zhang X.Y."/>
            <person name="Comes H.P."/>
            <person name="Liu X.H."/>
            <person name="Li Y.G."/>
            <person name="Kettle C.J."/>
            <person name="Jalonen R."/>
            <person name="Gaisberger H."/>
            <person name="Ma Y.Z."/>
            <person name="Qiu Y.X."/>
        </authorList>
    </citation>
    <scope>NUCLEOTIDE SEQUENCE [LARGE SCALE GENOMIC DNA]</scope>
    <source>
        <strain evidence="2">Hangzhou</strain>
    </source>
</reference>
<comment type="caution">
    <text evidence="2">The sequence shown here is derived from an EMBL/GenBank/DDBJ whole genome shotgun (WGS) entry which is preliminary data.</text>
</comment>
<keyword evidence="3" id="KW-1185">Reference proteome</keyword>
<evidence type="ECO:0000256" key="1">
    <source>
        <dbReference type="SAM" id="MobiDB-lite"/>
    </source>
</evidence>
<dbReference type="Proteomes" id="UP001415857">
    <property type="component" value="Unassembled WGS sequence"/>
</dbReference>
<feature type="region of interest" description="Disordered" evidence="1">
    <location>
        <begin position="1"/>
        <end position="73"/>
    </location>
</feature>